<evidence type="ECO:0008006" key="3">
    <source>
        <dbReference type="Google" id="ProtNLM"/>
    </source>
</evidence>
<comment type="caution">
    <text evidence="1">The sequence shown here is derived from an EMBL/GenBank/DDBJ whole genome shotgun (WGS) entry which is preliminary data.</text>
</comment>
<sequence length="616" mass="69712">MTYINSLVPFRDRTTVGFPHSPYSSDPDLYRRQSTFEQPSSNNAVSRLRNERARCDRNLGWNLDFATAFLVDHLDAGNSPDAAKTLRAIRSRAQESFNGGRLQELPYLVFNALDEILFANHLKGAVYLDIRKLGHDISGTTCTHGRGPNRKVQRISIVLNDDLLQQATSRDIIANLIHHMIHAYFLVACGPQDEKEVAYGRLSHGLHFGKIANTIKTLSGAYGKPLPIGFGHPLPYRSYYDEYHPRPPPRHPPKWFRSYCFSDVPVIPEADIEDFYRSACAPLLDLPETVQKPTVLIYNHRRHNLEQVHRASDLATPSTDSVEFLFDDKPVQISGDLIDNYLCVRRAFDCGKTRFLKVPEEVSKETFMTLLELLHTDNYSPDIQPVTASGKNGPPIIEAVHEDSPPYLLTDIRLFKAAGEMCFDDVKGVALDRLRAQYITHEDPITVLKALYEGGEPDPELRDWGRKFLTRAAGDEEFAGITRIKRYGADPPNIVKLEQDLSFRERFFDLVPRCGALEIDVLKARESLMRDGRMSPSWGSVVPRTYSPSVGMGMAGPLGLAPAMGMPQRYLTDEMERFGGYDGFRQEPMVVGPVRFGFERVGPGFAERFEDERWLY</sequence>
<dbReference type="EMBL" id="ML986613">
    <property type="protein sequence ID" value="KAF2264834.1"/>
    <property type="molecule type" value="Genomic_DNA"/>
</dbReference>
<keyword evidence="2" id="KW-1185">Reference proteome</keyword>
<proteinExistence type="predicted"/>
<evidence type="ECO:0000313" key="1">
    <source>
        <dbReference type="EMBL" id="KAF2264834.1"/>
    </source>
</evidence>
<gene>
    <name evidence="1" type="ORF">CC78DRAFT_221291</name>
</gene>
<dbReference type="OrthoDB" id="5236983at2759"/>
<accession>A0A9P4K8R3</accession>
<organism evidence="1 2">
    <name type="scientific">Lojkania enalia</name>
    <dbReference type="NCBI Taxonomy" id="147567"/>
    <lineage>
        <taxon>Eukaryota</taxon>
        <taxon>Fungi</taxon>
        <taxon>Dikarya</taxon>
        <taxon>Ascomycota</taxon>
        <taxon>Pezizomycotina</taxon>
        <taxon>Dothideomycetes</taxon>
        <taxon>Pleosporomycetidae</taxon>
        <taxon>Pleosporales</taxon>
        <taxon>Pleosporales incertae sedis</taxon>
        <taxon>Lojkania</taxon>
    </lineage>
</organism>
<dbReference type="GO" id="GO:0006950">
    <property type="term" value="P:response to stress"/>
    <property type="evidence" value="ECO:0007669"/>
    <property type="project" value="UniProtKB-ARBA"/>
</dbReference>
<evidence type="ECO:0000313" key="2">
    <source>
        <dbReference type="Proteomes" id="UP000800093"/>
    </source>
</evidence>
<dbReference type="AlphaFoldDB" id="A0A9P4K8R3"/>
<name>A0A9P4K8R3_9PLEO</name>
<reference evidence="2" key="1">
    <citation type="journal article" date="2020" name="Stud. Mycol.">
        <title>101 Dothideomycetes genomes: A test case for predicting lifestyles and emergence of pathogens.</title>
        <authorList>
            <person name="Haridas S."/>
            <person name="Albert R."/>
            <person name="Binder M."/>
            <person name="Bloem J."/>
            <person name="LaButti K."/>
            <person name="Salamov A."/>
            <person name="Andreopoulos B."/>
            <person name="Baker S."/>
            <person name="Barry K."/>
            <person name="Bills G."/>
            <person name="Bluhm B."/>
            <person name="Cannon C."/>
            <person name="Castanera R."/>
            <person name="Culley D."/>
            <person name="Daum C."/>
            <person name="Ezra D."/>
            <person name="Gonzalez J."/>
            <person name="Henrissat B."/>
            <person name="Kuo A."/>
            <person name="Liang C."/>
            <person name="Lipzen A."/>
            <person name="Lutzoni F."/>
            <person name="Magnuson J."/>
            <person name="Mondo S."/>
            <person name="Nolan M."/>
            <person name="Ohm R."/>
            <person name="Pangilinan J."/>
            <person name="Park H.-J."/>
            <person name="Ramirez L."/>
            <person name="Alfaro M."/>
            <person name="Sun H."/>
            <person name="Tritt A."/>
            <person name="Yoshinaga Y."/>
            <person name="Zwiers L.-H."/>
            <person name="Turgeon B."/>
            <person name="Goodwin S."/>
            <person name="Spatafora J."/>
            <person name="Crous P."/>
            <person name="Grigoriev I."/>
        </authorList>
    </citation>
    <scope>NUCLEOTIDE SEQUENCE [LARGE SCALE GENOMIC DNA]</scope>
    <source>
        <strain evidence="2">CBS 304.66</strain>
    </source>
</reference>
<protein>
    <recommendedName>
        <fullName evidence="3">SprT-like domain-containing protein</fullName>
    </recommendedName>
</protein>
<dbReference type="Proteomes" id="UP000800093">
    <property type="component" value="Unassembled WGS sequence"/>
</dbReference>